<evidence type="ECO:0000259" key="9">
    <source>
        <dbReference type="Pfam" id="PF17763"/>
    </source>
</evidence>
<dbReference type="InterPro" id="IPR036152">
    <property type="entry name" value="Asp/glu_Ase-like_sf"/>
</dbReference>
<dbReference type="GO" id="GO:0009066">
    <property type="term" value="P:aspartate family amino acid metabolic process"/>
    <property type="evidence" value="ECO:0007669"/>
    <property type="project" value="UniProtKB-ARBA"/>
</dbReference>
<dbReference type="NCBIfam" id="TIGR00519">
    <property type="entry name" value="asnASE_I"/>
    <property type="match status" value="1"/>
</dbReference>
<dbReference type="InterPro" id="IPR027473">
    <property type="entry name" value="L-asparaginase_C"/>
</dbReference>
<feature type="binding site" evidence="5">
    <location>
        <begin position="90"/>
        <end position="91"/>
    </location>
    <ligand>
        <name>substrate</name>
    </ligand>
</feature>
<evidence type="ECO:0000256" key="2">
    <source>
        <dbReference type="ARBA" id="ARBA00012920"/>
    </source>
</evidence>
<dbReference type="Proteomes" id="UP000315439">
    <property type="component" value="Unassembled WGS sequence"/>
</dbReference>
<dbReference type="InterPro" id="IPR037152">
    <property type="entry name" value="L-asparaginase_N_sf"/>
</dbReference>
<comment type="caution">
    <text evidence="10">The sequence shown here is derived from an EMBL/GenBank/DDBJ whole genome shotgun (WGS) entry which is preliminary data.</text>
</comment>
<keyword evidence="11" id="KW-1185">Reference proteome</keyword>
<comment type="similarity">
    <text evidence="1">Belongs to the asparaginase 1 family.</text>
</comment>
<accession>A0A545U4J5</accession>
<dbReference type="EC" id="3.5.1.1" evidence="2"/>
<dbReference type="CDD" id="cd08963">
    <property type="entry name" value="L-asparaginase_I"/>
    <property type="match status" value="1"/>
</dbReference>
<evidence type="ECO:0000256" key="4">
    <source>
        <dbReference type="PIRSR" id="PIRSR001220-1"/>
    </source>
</evidence>
<feature type="active site" evidence="6">
    <location>
        <position position="13"/>
    </location>
</feature>
<dbReference type="PROSITE" id="PS51732">
    <property type="entry name" value="ASN_GLN_ASE_3"/>
    <property type="match status" value="1"/>
</dbReference>
<dbReference type="InterPro" id="IPR020827">
    <property type="entry name" value="Asparaginase/glutaminase_AS1"/>
</dbReference>
<dbReference type="SUPFAM" id="SSF53774">
    <property type="entry name" value="Glutaminase/Asparaginase"/>
    <property type="match status" value="1"/>
</dbReference>
<dbReference type="Pfam" id="PF17763">
    <property type="entry name" value="Asparaginase_C"/>
    <property type="match status" value="1"/>
</dbReference>
<proteinExistence type="inferred from homology"/>
<dbReference type="Gene3D" id="3.40.50.1170">
    <property type="entry name" value="L-asparaginase, N-terminal domain"/>
    <property type="match status" value="1"/>
</dbReference>
<dbReference type="PIRSF" id="PIRSF500176">
    <property type="entry name" value="L_ASNase"/>
    <property type="match status" value="1"/>
</dbReference>
<evidence type="ECO:0000259" key="8">
    <source>
        <dbReference type="Pfam" id="PF00710"/>
    </source>
</evidence>
<dbReference type="PRINTS" id="PR00139">
    <property type="entry name" value="ASNGLNASE"/>
</dbReference>
<dbReference type="RefSeq" id="WP_142933963.1">
    <property type="nucleotide sequence ID" value="NZ_ML660170.1"/>
</dbReference>
<feature type="binding site" evidence="5">
    <location>
        <position position="59"/>
    </location>
    <ligand>
        <name>substrate</name>
    </ligand>
</feature>
<dbReference type="InterPro" id="IPR006034">
    <property type="entry name" value="Asparaginase/glutaminase-like"/>
</dbReference>
<dbReference type="FunFam" id="3.40.50.40:FF:000001">
    <property type="entry name" value="L-asparaginase 1"/>
    <property type="match status" value="1"/>
</dbReference>
<evidence type="ECO:0000256" key="3">
    <source>
        <dbReference type="ARBA" id="ARBA00022801"/>
    </source>
</evidence>
<dbReference type="GO" id="GO:0004067">
    <property type="term" value="F:asparaginase activity"/>
    <property type="evidence" value="ECO:0007669"/>
    <property type="project" value="UniProtKB-UniRule"/>
</dbReference>
<evidence type="ECO:0000313" key="11">
    <source>
        <dbReference type="Proteomes" id="UP000315439"/>
    </source>
</evidence>
<feature type="active site" description="O-isoaspartyl threonine intermediate" evidence="4">
    <location>
        <position position="13"/>
    </location>
</feature>
<keyword evidence="3 10" id="KW-0378">Hydrolase</keyword>
<name>A0A545U4J5_9GAMM</name>
<sequence length="348" mass="38752">MKRKVLILYTGGTIGMQQSCVGYVVAKGLKSLIDSHLDKMKDHSLPEYDLIEMNSLIDSANLQPEHWYKIATILVNNWYDYDGFVVLHGTDTMAYTASALSYMLQGLDKSVILTGSQIPMIEPRSDAINNLFNAIDIAGNHCVPEVCIYFSGRLLRGNRSTKLTSIGLEAFDSPNFPWLGEYSVPFKLNDKLFLKRGSNHFIVPEFSNQQVVMLQLYPGFSAQLIEAAIETTNVKGIVLQSFGMGNISDKNSILIDILKKAIDKGIVVFNVSQCRYGRVKQDVYGSGSVLNRIGVVSGHDMTVESALTKLHFLLACHLSPKYVCQQLTQPLSGEMTVEVPVYEQVNYF</sequence>
<dbReference type="PROSITE" id="PS00144">
    <property type="entry name" value="ASN_GLN_ASE_1"/>
    <property type="match status" value="1"/>
</dbReference>
<dbReference type="OrthoDB" id="9788068at2"/>
<organism evidence="10 11">
    <name type="scientific">Aliikangiella coralliicola</name>
    <dbReference type="NCBI Taxonomy" id="2592383"/>
    <lineage>
        <taxon>Bacteria</taxon>
        <taxon>Pseudomonadati</taxon>
        <taxon>Pseudomonadota</taxon>
        <taxon>Gammaproteobacteria</taxon>
        <taxon>Oceanospirillales</taxon>
        <taxon>Pleioneaceae</taxon>
        <taxon>Aliikangiella</taxon>
    </lineage>
</organism>
<feature type="domain" description="L-asparaginase N-terminal" evidence="8">
    <location>
        <begin position="4"/>
        <end position="183"/>
    </location>
</feature>
<dbReference type="PROSITE" id="PS00917">
    <property type="entry name" value="ASN_GLN_ASE_2"/>
    <property type="match status" value="1"/>
</dbReference>
<evidence type="ECO:0000256" key="5">
    <source>
        <dbReference type="PIRSR" id="PIRSR001220-2"/>
    </source>
</evidence>
<dbReference type="SFLD" id="SFLDS00057">
    <property type="entry name" value="Glutaminase/Asparaginase"/>
    <property type="match status" value="1"/>
</dbReference>
<dbReference type="InterPro" id="IPR027475">
    <property type="entry name" value="Asparaginase/glutaminase_AS2"/>
</dbReference>
<dbReference type="SMART" id="SM00870">
    <property type="entry name" value="Asparaginase"/>
    <property type="match status" value="1"/>
</dbReference>
<reference evidence="10 11" key="1">
    <citation type="submission" date="2019-07" db="EMBL/GenBank/DDBJ databases">
        <title>Draft genome for Aliikangiella sp. M105.</title>
        <authorList>
            <person name="Wang G."/>
        </authorList>
    </citation>
    <scope>NUCLEOTIDE SEQUENCE [LARGE SCALE GENOMIC DNA]</scope>
    <source>
        <strain evidence="10 11">M105</strain>
    </source>
</reference>
<dbReference type="PANTHER" id="PTHR11707:SF28">
    <property type="entry name" value="60 KDA LYSOPHOSPHOLIPASE"/>
    <property type="match status" value="1"/>
</dbReference>
<dbReference type="EMBL" id="VIKS01000014">
    <property type="protein sequence ID" value="TQV84388.1"/>
    <property type="molecule type" value="Genomic_DNA"/>
</dbReference>
<feature type="domain" description="Asparaginase/glutaminase C-terminal" evidence="9">
    <location>
        <begin position="210"/>
        <end position="323"/>
    </location>
</feature>
<dbReference type="Gene3D" id="3.40.50.40">
    <property type="match status" value="1"/>
</dbReference>
<evidence type="ECO:0000256" key="1">
    <source>
        <dbReference type="ARBA" id="ARBA00010518"/>
    </source>
</evidence>
<dbReference type="PIRSF" id="PIRSF001220">
    <property type="entry name" value="L-ASNase_gatD"/>
    <property type="match status" value="1"/>
</dbReference>
<dbReference type="PANTHER" id="PTHR11707">
    <property type="entry name" value="L-ASPARAGINASE"/>
    <property type="match status" value="1"/>
</dbReference>
<feature type="active site" evidence="7">
    <location>
        <position position="90"/>
    </location>
</feature>
<evidence type="ECO:0000256" key="6">
    <source>
        <dbReference type="PROSITE-ProRule" id="PRU10099"/>
    </source>
</evidence>
<dbReference type="AlphaFoldDB" id="A0A545U4J5"/>
<dbReference type="InterPro" id="IPR040919">
    <property type="entry name" value="Asparaginase_C"/>
</dbReference>
<dbReference type="FunFam" id="3.40.50.1170:FF:000001">
    <property type="entry name" value="L-asparaginase 2"/>
    <property type="match status" value="1"/>
</dbReference>
<gene>
    <name evidence="10" type="ORF">FLL46_22460</name>
</gene>
<evidence type="ECO:0000313" key="10">
    <source>
        <dbReference type="EMBL" id="TQV84388.1"/>
    </source>
</evidence>
<dbReference type="InterPro" id="IPR041725">
    <property type="entry name" value="L-asparaginase_I"/>
</dbReference>
<dbReference type="InterPro" id="IPR006033">
    <property type="entry name" value="AsnA_fam"/>
</dbReference>
<dbReference type="InterPro" id="IPR027474">
    <property type="entry name" value="L-asparaginase_N"/>
</dbReference>
<protein>
    <recommendedName>
        <fullName evidence="2">asparaginase</fullName>
        <ecNumber evidence="2">3.5.1.1</ecNumber>
    </recommendedName>
</protein>
<dbReference type="Pfam" id="PF00710">
    <property type="entry name" value="Asparaginase"/>
    <property type="match status" value="1"/>
</dbReference>
<evidence type="ECO:0000256" key="7">
    <source>
        <dbReference type="PROSITE-ProRule" id="PRU10100"/>
    </source>
</evidence>